<evidence type="ECO:0000256" key="3">
    <source>
        <dbReference type="ARBA" id="ARBA00022723"/>
    </source>
</evidence>
<dbReference type="FunCoup" id="A0A0D2VL12">
    <property type="interactions" value="270"/>
</dbReference>
<keyword evidence="11" id="KW-0732">Signal</keyword>
<evidence type="ECO:0000256" key="5">
    <source>
        <dbReference type="ARBA" id="ARBA00022833"/>
    </source>
</evidence>
<dbReference type="PANTHER" id="PTHR45931:SF3">
    <property type="entry name" value="RING ZINC FINGER-CONTAINING PROTEIN"/>
    <property type="match status" value="1"/>
</dbReference>
<evidence type="ECO:0000256" key="11">
    <source>
        <dbReference type="SAM" id="SignalP"/>
    </source>
</evidence>
<evidence type="ECO:0000256" key="2">
    <source>
        <dbReference type="ARBA" id="ARBA00022692"/>
    </source>
</evidence>
<feature type="chain" id="PRO_5002269364" description="RING-type domain-containing protein" evidence="11">
    <location>
        <begin position="37"/>
        <end position="346"/>
    </location>
</feature>
<comment type="subcellular location">
    <subcellularLocation>
        <location evidence="1">Membrane</location>
    </subcellularLocation>
</comment>
<dbReference type="Proteomes" id="UP000008743">
    <property type="component" value="Unassembled WGS sequence"/>
</dbReference>
<dbReference type="EMBL" id="KE346362">
    <property type="protein sequence ID" value="KJE90777.1"/>
    <property type="molecule type" value="Genomic_DNA"/>
</dbReference>
<dbReference type="Pfam" id="PF02225">
    <property type="entry name" value="PA"/>
    <property type="match status" value="1"/>
</dbReference>
<dbReference type="SMART" id="SM00184">
    <property type="entry name" value="RING"/>
    <property type="match status" value="1"/>
</dbReference>
<dbReference type="OrthoDB" id="8062037at2759"/>
<dbReference type="PhylomeDB" id="A0A0D2VL12"/>
<dbReference type="GO" id="GO:0061630">
    <property type="term" value="F:ubiquitin protein ligase activity"/>
    <property type="evidence" value="ECO:0007669"/>
    <property type="project" value="TreeGrafter"/>
</dbReference>
<dbReference type="InterPro" id="IPR046450">
    <property type="entry name" value="PA_dom_sf"/>
</dbReference>
<dbReference type="InParanoid" id="A0A0D2VL12"/>
<evidence type="ECO:0000256" key="6">
    <source>
        <dbReference type="ARBA" id="ARBA00022989"/>
    </source>
</evidence>
<evidence type="ECO:0000313" key="14">
    <source>
        <dbReference type="Proteomes" id="UP000008743"/>
    </source>
</evidence>
<keyword evidence="5" id="KW-0862">Zinc</keyword>
<dbReference type="OMA" id="SHAYHAK"/>
<keyword evidence="6 10" id="KW-1133">Transmembrane helix</keyword>
<dbReference type="SUPFAM" id="SSF57850">
    <property type="entry name" value="RING/U-box"/>
    <property type="match status" value="1"/>
</dbReference>
<dbReference type="STRING" id="595528.A0A0D2VL12"/>
<protein>
    <recommendedName>
        <fullName evidence="12">RING-type domain-containing protein</fullName>
    </recommendedName>
</protein>
<dbReference type="RefSeq" id="XP_004348782.1">
    <property type="nucleotide sequence ID" value="XM_004348732.2"/>
</dbReference>
<evidence type="ECO:0000256" key="7">
    <source>
        <dbReference type="ARBA" id="ARBA00023136"/>
    </source>
</evidence>
<dbReference type="InterPro" id="IPR051834">
    <property type="entry name" value="RING_finger_E3_ligase"/>
</dbReference>
<feature type="compositionally biased region" description="Polar residues" evidence="9">
    <location>
        <begin position="306"/>
        <end position="315"/>
    </location>
</feature>
<feature type="transmembrane region" description="Helical" evidence="10">
    <location>
        <begin position="177"/>
        <end position="198"/>
    </location>
</feature>
<evidence type="ECO:0000313" key="13">
    <source>
        <dbReference type="EMBL" id="KJE90777.1"/>
    </source>
</evidence>
<keyword evidence="14" id="KW-1185">Reference proteome</keyword>
<organism evidence="13 14">
    <name type="scientific">Capsaspora owczarzaki (strain ATCC 30864)</name>
    <dbReference type="NCBI Taxonomy" id="595528"/>
    <lineage>
        <taxon>Eukaryota</taxon>
        <taxon>Filasterea</taxon>
        <taxon>Capsaspora</taxon>
    </lineage>
</organism>
<dbReference type="PANTHER" id="PTHR45931">
    <property type="entry name" value="SI:CH211-59O9.10"/>
    <property type="match status" value="1"/>
</dbReference>
<dbReference type="GO" id="GO:0006511">
    <property type="term" value="P:ubiquitin-dependent protein catabolic process"/>
    <property type="evidence" value="ECO:0007669"/>
    <property type="project" value="TreeGrafter"/>
</dbReference>
<keyword evidence="3" id="KW-0479">Metal-binding</keyword>
<evidence type="ECO:0000256" key="10">
    <source>
        <dbReference type="SAM" id="Phobius"/>
    </source>
</evidence>
<sequence>MLVRSRVSWRSPAAIAAAAALSLSLLLVLHVAETEANLVLRTPLNQTINVDTADADFGSYANGLRATLFLSTPDIRGCSPIKPPANFTGSWAVLVQRGNCSFSAKAFAAQRAGAAAVIIFDDVDEDLIEMGGDSDVAIVAVFISRDDGELLQEYAEQQGSTVTIWQNDDIFGVWPTFVLPFMIMMLVTASIYGVYLVYRHRRMLRANRMLEPEVITIPTRPYKMSADQQEPDTCAVCIEEFAVGENLRVLPCNHLFHDACIVPWLTQQRSTCPICKRDVRTGRSSGAGVSTPTVMVAGERTPLLRGSTSTGQTANSLPPSIPPLPASVSEQNSRLTPSLSQIQNTV</sequence>
<dbReference type="InterPro" id="IPR013083">
    <property type="entry name" value="Znf_RING/FYVE/PHD"/>
</dbReference>
<dbReference type="eggNOG" id="KOG4628">
    <property type="taxonomic scope" value="Eukaryota"/>
</dbReference>
<dbReference type="GO" id="GO:0008270">
    <property type="term" value="F:zinc ion binding"/>
    <property type="evidence" value="ECO:0007669"/>
    <property type="project" value="UniProtKB-KW"/>
</dbReference>
<feature type="signal peptide" evidence="11">
    <location>
        <begin position="1"/>
        <end position="36"/>
    </location>
</feature>
<keyword evidence="2 10" id="KW-0812">Transmembrane</keyword>
<dbReference type="SUPFAM" id="SSF52025">
    <property type="entry name" value="PA domain"/>
    <property type="match status" value="1"/>
</dbReference>
<keyword evidence="7 10" id="KW-0472">Membrane</keyword>
<dbReference type="CDD" id="cd16454">
    <property type="entry name" value="RING-H2_PA-TM-RING"/>
    <property type="match status" value="1"/>
</dbReference>
<accession>A0A0D2VL12</accession>
<reference evidence="14" key="1">
    <citation type="submission" date="2011-02" db="EMBL/GenBank/DDBJ databases">
        <title>The Genome Sequence of Capsaspora owczarzaki ATCC 30864.</title>
        <authorList>
            <person name="Russ C."/>
            <person name="Cuomo C."/>
            <person name="Burger G."/>
            <person name="Gray M.W."/>
            <person name="Holland P.W.H."/>
            <person name="King N."/>
            <person name="Lang F.B.F."/>
            <person name="Roger A.J."/>
            <person name="Ruiz-Trillo I."/>
            <person name="Young S.K."/>
            <person name="Zeng Q."/>
            <person name="Gargeya S."/>
            <person name="Alvarado L."/>
            <person name="Berlin A."/>
            <person name="Chapman S.B."/>
            <person name="Chen Z."/>
            <person name="Freedman E."/>
            <person name="Gellesch M."/>
            <person name="Goldberg J."/>
            <person name="Griggs A."/>
            <person name="Gujja S."/>
            <person name="Heilman E."/>
            <person name="Heiman D."/>
            <person name="Howarth C."/>
            <person name="Mehta T."/>
            <person name="Neiman D."/>
            <person name="Pearson M."/>
            <person name="Roberts A."/>
            <person name="Saif S."/>
            <person name="Shea T."/>
            <person name="Shenoy N."/>
            <person name="Sisk P."/>
            <person name="Stolte C."/>
            <person name="Sykes S."/>
            <person name="White J."/>
            <person name="Yandava C."/>
            <person name="Haas B."/>
            <person name="Nusbaum C."/>
            <person name="Birren B."/>
        </authorList>
    </citation>
    <scope>NUCLEOTIDE SEQUENCE</scope>
    <source>
        <strain evidence="14">ATCC 30864</strain>
    </source>
</reference>
<dbReference type="Pfam" id="PF13639">
    <property type="entry name" value="zf-RING_2"/>
    <property type="match status" value="1"/>
</dbReference>
<dbReference type="GO" id="GO:0005634">
    <property type="term" value="C:nucleus"/>
    <property type="evidence" value="ECO:0007669"/>
    <property type="project" value="TreeGrafter"/>
</dbReference>
<name>A0A0D2VL12_CAPO3</name>
<dbReference type="Gene3D" id="3.50.30.30">
    <property type="match status" value="1"/>
</dbReference>
<dbReference type="Gene3D" id="3.30.40.10">
    <property type="entry name" value="Zinc/RING finger domain, C3HC4 (zinc finger)"/>
    <property type="match status" value="1"/>
</dbReference>
<dbReference type="GO" id="GO:0016020">
    <property type="term" value="C:membrane"/>
    <property type="evidence" value="ECO:0007669"/>
    <property type="project" value="UniProtKB-SubCell"/>
</dbReference>
<evidence type="ECO:0000256" key="4">
    <source>
        <dbReference type="ARBA" id="ARBA00022771"/>
    </source>
</evidence>
<gene>
    <name evidence="13" type="ORF">CAOG_002032</name>
</gene>
<feature type="compositionally biased region" description="Polar residues" evidence="9">
    <location>
        <begin position="328"/>
        <end position="346"/>
    </location>
</feature>
<feature type="region of interest" description="Disordered" evidence="9">
    <location>
        <begin position="304"/>
        <end position="346"/>
    </location>
</feature>
<evidence type="ECO:0000256" key="8">
    <source>
        <dbReference type="PROSITE-ProRule" id="PRU00175"/>
    </source>
</evidence>
<proteinExistence type="predicted"/>
<feature type="domain" description="RING-type" evidence="12">
    <location>
        <begin position="234"/>
        <end position="276"/>
    </location>
</feature>
<dbReference type="PROSITE" id="PS50089">
    <property type="entry name" value="ZF_RING_2"/>
    <property type="match status" value="1"/>
</dbReference>
<evidence type="ECO:0000256" key="1">
    <source>
        <dbReference type="ARBA" id="ARBA00004370"/>
    </source>
</evidence>
<dbReference type="InterPro" id="IPR001841">
    <property type="entry name" value="Znf_RING"/>
</dbReference>
<evidence type="ECO:0000259" key="12">
    <source>
        <dbReference type="PROSITE" id="PS50089"/>
    </source>
</evidence>
<dbReference type="AlphaFoldDB" id="A0A0D2VL12"/>
<evidence type="ECO:0000256" key="9">
    <source>
        <dbReference type="SAM" id="MobiDB-lite"/>
    </source>
</evidence>
<keyword evidence="4 8" id="KW-0863">Zinc-finger</keyword>
<dbReference type="InterPro" id="IPR003137">
    <property type="entry name" value="PA_domain"/>
</dbReference>